<dbReference type="Proteomes" id="UP000283369">
    <property type="component" value="Unassembled WGS sequence"/>
</dbReference>
<dbReference type="EMBL" id="VYQC01000002">
    <property type="protein sequence ID" value="KAA9049760.1"/>
    <property type="molecule type" value="Genomic_DNA"/>
</dbReference>
<reference evidence="11 12" key="4">
    <citation type="journal article" date="2019" name="Nat. Med.">
        <title>A library of human gut bacterial isolates paired with longitudinal multiomics data enables mechanistic microbiome research.</title>
        <authorList>
            <person name="Poyet M."/>
            <person name="Groussin M."/>
            <person name="Gibbons S.M."/>
            <person name="Avila-Pacheco J."/>
            <person name="Jiang X."/>
            <person name="Kearney S.M."/>
            <person name="Perrotta A.R."/>
            <person name="Berdy B."/>
            <person name="Zhao S."/>
            <person name="Lieberman T.D."/>
            <person name="Swanson P.K."/>
            <person name="Smith M."/>
            <person name="Roesemann S."/>
            <person name="Alexander J.E."/>
            <person name="Rich S.A."/>
            <person name="Livny J."/>
            <person name="Vlamakis H."/>
            <person name="Clish C."/>
            <person name="Bullock K."/>
            <person name="Deik A."/>
            <person name="Scott J."/>
            <person name="Pierce K.A."/>
            <person name="Xavier R.J."/>
            <person name="Alm E.J."/>
        </authorList>
    </citation>
    <scope>NUCLEOTIDE SEQUENCE [LARGE SCALE GENOMIC DNA]</scope>
    <source>
        <strain evidence="3 12">BIOML-A73</strain>
        <strain evidence="2 11">BIOML-A74</strain>
    </source>
</reference>
<reference evidence="1" key="5">
    <citation type="submission" date="2019-09" db="EMBL/GenBank/DDBJ databases">
        <authorList>
            <person name="Ross B.D."/>
            <person name="Verster A.J."/>
            <person name="Radey M.C."/>
            <person name="Schmidtke D.T."/>
            <person name="Pope C.E."/>
            <person name="Hoffman L.R."/>
            <person name="Hajjar A.M."/>
            <person name="Peterson S.B."/>
            <person name="Borenstein E."/>
            <person name="Mougous J.D."/>
        </authorList>
    </citation>
    <scope>NUCLEOTIDE SEQUENCE</scope>
    <source>
        <strain evidence="1">H204</strain>
    </source>
</reference>
<evidence type="ECO:0000313" key="2">
    <source>
        <dbReference type="EMBL" id="KAB6082572.1"/>
    </source>
</evidence>
<proteinExistence type="predicted"/>
<gene>
    <name evidence="6" type="ORF">DW027_12950</name>
    <name evidence="5" type="ORF">DW042_01540</name>
    <name evidence="4" type="ORF">DWW25_07225</name>
    <name evidence="1" type="ORF">F6S82_04645</name>
    <name evidence="3" type="ORF">GA560_02990</name>
    <name evidence="2" type="ORF">GA574_21950</name>
</gene>
<dbReference type="Proteomes" id="UP000284495">
    <property type="component" value="Unassembled WGS sequence"/>
</dbReference>
<dbReference type="EMBL" id="QROO01000015">
    <property type="protein sequence ID" value="RHL37062.1"/>
    <property type="molecule type" value="Genomic_DNA"/>
</dbReference>
<dbReference type="EMBL" id="WDES01000048">
    <property type="protein sequence ID" value="KAB6082572.1"/>
    <property type="molecule type" value="Genomic_DNA"/>
</dbReference>
<name>A0A174I942_9BACE</name>
<evidence type="ECO:0000313" key="10">
    <source>
        <dbReference type="Proteomes" id="UP000327007"/>
    </source>
</evidence>
<dbReference type="AlphaFoldDB" id="A0A174I942"/>
<dbReference type="Proteomes" id="UP000284417">
    <property type="component" value="Unassembled WGS sequence"/>
</dbReference>
<reference evidence="7 8" key="2">
    <citation type="submission" date="2018-08" db="EMBL/GenBank/DDBJ databases">
        <title>A genome reference for cultivated species of the human gut microbiota.</title>
        <authorList>
            <person name="Zou Y."/>
            <person name="Xue W."/>
            <person name="Luo G."/>
        </authorList>
    </citation>
    <scope>NUCLEOTIDE SEQUENCE [LARGE SCALE GENOMIC DNA]</scope>
    <source>
        <strain evidence="4 7">AF14-7</strain>
        <strain evidence="6 9">AF38-2</strain>
        <strain evidence="5 8">AF39-6AC</strain>
    </source>
</reference>
<evidence type="ECO:0000313" key="12">
    <source>
        <dbReference type="Proteomes" id="UP000474077"/>
    </source>
</evidence>
<dbReference type="EMBL" id="QROC01000002">
    <property type="protein sequence ID" value="RHL01256.1"/>
    <property type="molecule type" value="Genomic_DNA"/>
</dbReference>
<protein>
    <submittedName>
        <fullName evidence="6">Uncharacterized protein</fullName>
    </submittedName>
</protein>
<evidence type="ECO:0000313" key="9">
    <source>
        <dbReference type="Proteomes" id="UP000284495"/>
    </source>
</evidence>
<evidence type="ECO:0000313" key="4">
    <source>
        <dbReference type="EMBL" id="RGV16279.1"/>
    </source>
</evidence>
<reference evidence="1" key="3">
    <citation type="journal article" date="2019" name="bioRxiv">
        <title>Acquired interbacterial defense systems protect against interspecies antagonism in the human gut microbiome.</title>
        <authorList>
            <person name="Ross B.D."/>
            <person name="Verster A.J."/>
            <person name="Radey M.C."/>
            <person name="Schmidtke D.T."/>
            <person name="Pope C.E."/>
            <person name="Hoffman L.R."/>
            <person name="Hajjar A.M."/>
            <person name="Peterson S.B."/>
            <person name="Borenstein E."/>
            <person name="Mougous J.D."/>
        </authorList>
    </citation>
    <scope>NUCLEOTIDE SEQUENCE</scope>
    <source>
        <strain evidence="1">H204</strain>
    </source>
</reference>
<dbReference type="EMBL" id="QRYV01000013">
    <property type="protein sequence ID" value="RGV16279.1"/>
    <property type="molecule type" value="Genomic_DNA"/>
</dbReference>
<reference evidence="10" key="1">
    <citation type="journal article" date="2018" name="J. Anim. Genet.">
        <title>Acquired interbacterial defense systems protect against interspecies antagonism in the human gut microbiome.</title>
        <authorList>
            <person name="Ross B.D."/>
            <person name="Verster A.J."/>
            <person name="Radey M.C."/>
            <person name="Schmidtke D.T."/>
            <person name="Pope C.E."/>
            <person name="Hoffman L.R."/>
            <person name="Hajjar A."/>
            <person name="Peterson S.B."/>
            <person name="Borenstein E."/>
            <person name="Mougous J."/>
        </authorList>
    </citation>
    <scope>NUCLEOTIDE SEQUENCE [LARGE SCALE GENOMIC DNA]</scope>
    <source>
        <strain evidence="10">H204</strain>
    </source>
</reference>
<keyword evidence="11" id="KW-1185">Reference proteome</keyword>
<dbReference type="Proteomes" id="UP000327007">
    <property type="component" value="Unassembled WGS sequence"/>
</dbReference>
<dbReference type="Proteomes" id="UP000474077">
    <property type="component" value="Unassembled WGS sequence"/>
</dbReference>
<accession>A0A174I942</accession>
<sequence>MSTASDFVANLQKLSFFCLETKERNKEKFKTDFFLLLTPFTTLKGRNSLRSNNLPFLTLRYGCSLNGEKSRSENLSACKPMQNQKYINDKSRNPVIH</sequence>
<evidence type="ECO:0000313" key="6">
    <source>
        <dbReference type="EMBL" id="RHL37062.1"/>
    </source>
</evidence>
<evidence type="ECO:0000313" key="11">
    <source>
        <dbReference type="Proteomes" id="UP000435059"/>
    </source>
</evidence>
<dbReference type="EMBL" id="WDER01000004">
    <property type="protein sequence ID" value="KAB6086418.1"/>
    <property type="molecule type" value="Genomic_DNA"/>
</dbReference>
<evidence type="ECO:0000313" key="7">
    <source>
        <dbReference type="Proteomes" id="UP000283369"/>
    </source>
</evidence>
<evidence type="ECO:0000313" key="3">
    <source>
        <dbReference type="EMBL" id="KAB6086418.1"/>
    </source>
</evidence>
<organism evidence="6 9">
    <name type="scientific">Bacteroides xylanisolvens</name>
    <dbReference type="NCBI Taxonomy" id="371601"/>
    <lineage>
        <taxon>Bacteria</taxon>
        <taxon>Pseudomonadati</taxon>
        <taxon>Bacteroidota</taxon>
        <taxon>Bacteroidia</taxon>
        <taxon>Bacteroidales</taxon>
        <taxon>Bacteroidaceae</taxon>
        <taxon>Bacteroides</taxon>
    </lineage>
</organism>
<evidence type="ECO:0000313" key="8">
    <source>
        <dbReference type="Proteomes" id="UP000284417"/>
    </source>
</evidence>
<dbReference type="Proteomes" id="UP000435059">
    <property type="component" value="Unassembled WGS sequence"/>
</dbReference>
<evidence type="ECO:0000313" key="1">
    <source>
        <dbReference type="EMBL" id="KAA9049760.1"/>
    </source>
</evidence>
<comment type="caution">
    <text evidence="6">The sequence shown here is derived from an EMBL/GenBank/DDBJ whole genome shotgun (WGS) entry which is preliminary data.</text>
</comment>
<evidence type="ECO:0000313" key="5">
    <source>
        <dbReference type="EMBL" id="RHL01256.1"/>
    </source>
</evidence>